<dbReference type="AlphaFoldDB" id="A0A4R2HL40"/>
<evidence type="ECO:0000313" key="5">
    <source>
        <dbReference type="Proteomes" id="UP000622648"/>
    </source>
</evidence>
<keyword evidence="5" id="KW-1185">Reference proteome</keyword>
<name>A0A4R2HL40_9SPHI</name>
<dbReference type="SUPFAM" id="SSF53448">
    <property type="entry name" value="Nucleotide-diphospho-sugar transferases"/>
    <property type="match status" value="1"/>
</dbReference>
<evidence type="ECO:0000259" key="1">
    <source>
        <dbReference type="Pfam" id="PF00535"/>
    </source>
</evidence>
<evidence type="ECO:0000313" key="4">
    <source>
        <dbReference type="Proteomes" id="UP000295684"/>
    </source>
</evidence>
<dbReference type="InterPro" id="IPR001173">
    <property type="entry name" value="Glyco_trans_2-like"/>
</dbReference>
<evidence type="ECO:0000313" key="3">
    <source>
        <dbReference type="EMBL" id="TCO30799.1"/>
    </source>
</evidence>
<dbReference type="Proteomes" id="UP000622648">
    <property type="component" value="Unassembled WGS sequence"/>
</dbReference>
<evidence type="ECO:0000313" key="2">
    <source>
        <dbReference type="EMBL" id="GGE44353.1"/>
    </source>
</evidence>
<reference evidence="3 4" key="3">
    <citation type="submission" date="2019-03" db="EMBL/GenBank/DDBJ databases">
        <title>Genomic Encyclopedia of Type Strains, Phase IV (KMG-IV): sequencing the most valuable type-strain genomes for metagenomic binning, comparative biology and taxonomic classification.</title>
        <authorList>
            <person name="Goeker M."/>
        </authorList>
    </citation>
    <scope>NUCLEOTIDE SEQUENCE [LARGE SCALE GENOMIC DNA]</scope>
    <source>
        <strain evidence="3 4">DSM 103236</strain>
    </source>
</reference>
<feature type="domain" description="Glycosyltransferase 2-like" evidence="1">
    <location>
        <begin position="14"/>
        <end position="148"/>
    </location>
</feature>
<dbReference type="RefSeq" id="WP_132528987.1">
    <property type="nucleotide sequence ID" value="NZ_BMJO01000001.1"/>
</dbReference>
<gene>
    <name evidence="3" type="ORF">EV200_101238</name>
    <name evidence="2" type="ORF">GCM10011413_08080</name>
</gene>
<organism evidence="3 4">
    <name type="scientific">Pedobacter psychrotolerans</name>
    <dbReference type="NCBI Taxonomy" id="1843235"/>
    <lineage>
        <taxon>Bacteria</taxon>
        <taxon>Pseudomonadati</taxon>
        <taxon>Bacteroidota</taxon>
        <taxon>Sphingobacteriia</taxon>
        <taxon>Sphingobacteriales</taxon>
        <taxon>Sphingobacteriaceae</taxon>
        <taxon>Pedobacter</taxon>
    </lineage>
</organism>
<reference evidence="2" key="1">
    <citation type="journal article" date="2014" name="Int. J. Syst. Evol. Microbiol.">
        <title>Complete genome of a new Firmicutes species belonging to the dominant human colonic microbiota ('Ruminococcus bicirculans') reveals two chromosomes and a selective capacity to utilize plant glucans.</title>
        <authorList>
            <consortium name="NISC Comparative Sequencing Program"/>
            <person name="Wegmann U."/>
            <person name="Louis P."/>
            <person name="Goesmann A."/>
            <person name="Henrissat B."/>
            <person name="Duncan S.H."/>
            <person name="Flint H.J."/>
        </authorList>
    </citation>
    <scope>NUCLEOTIDE SEQUENCE</scope>
    <source>
        <strain evidence="2">CGMCC 1.15644</strain>
    </source>
</reference>
<dbReference type="Gene3D" id="3.90.550.10">
    <property type="entry name" value="Spore Coat Polysaccharide Biosynthesis Protein SpsA, Chain A"/>
    <property type="match status" value="1"/>
</dbReference>
<comment type="caution">
    <text evidence="3">The sequence shown here is derived from an EMBL/GenBank/DDBJ whole genome shotgun (WGS) entry which is preliminary data.</text>
</comment>
<dbReference type="PANTHER" id="PTHR43685">
    <property type="entry name" value="GLYCOSYLTRANSFERASE"/>
    <property type="match status" value="1"/>
</dbReference>
<dbReference type="CDD" id="cd00761">
    <property type="entry name" value="Glyco_tranf_GTA_type"/>
    <property type="match status" value="1"/>
</dbReference>
<dbReference type="InterPro" id="IPR029044">
    <property type="entry name" value="Nucleotide-diphossugar_trans"/>
</dbReference>
<proteinExistence type="predicted"/>
<protein>
    <submittedName>
        <fullName evidence="3">Glycosyltransferase involved in cell wall biosynthesis</fullName>
    </submittedName>
</protein>
<dbReference type="InterPro" id="IPR050834">
    <property type="entry name" value="Glycosyltransf_2"/>
</dbReference>
<accession>A0A4R2HL40</accession>
<reference evidence="5" key="2">
    <citation type="journal article" date="2019" name="Int. J. Syst. Evol. Microbiol.">
        <title>The Global Catalogue of Microorganisms (GCM) 10K type strain sequencing project: providing services to taxonomists for standard genome sequencing and annotation.</title>
        <authorList>
            <consortium name="The Broad Institute Genomics Platform"/>
            <consortium name="The Broad Institute Genome Sequencing Center for Infectious Disease"/>
            <person name="Wu L."/>
            <person name="Ma J."/>
        </authorList>
    </citation>
    <scope>NUCLEOTIDE SEQUENCE [LARGE SCALE GENOMIC DNA]</scope>
    <source>
        <strain evidence="5">CGMCC 1.15644</strain>
    </source>
</reference>
<dbReference type="PANTHER" id="PTHR43685:SF11">
    <property type="entry name" value="GLYCOSYLTRANSFERASE TAGX-RELATED"/>
    <property type="match status" value="1"/>
</dbReference>
<dbReference type="Proteomes" id="UP000295684">
    <property type="component" value="Unassembled WGS sequence"/>
</dbReference>
<dbReference type="GO" id="GO:0016740">
    <property type="term" value="F:transferase activity"/>
    <property type="evidence" value="ECO:0007669"/>
    <property type="project" value="UniProtKB-KW"/>
</dbReference>
<dbReference type="OrthoDB" id="9815829at2"/>
<dbReference type="EMBL" id="SLWO01000001">
    <property type="protein sequence ID" value="TCO30799.1"/>
    <property type="molecule type" value="Genomic_DNA"/>
</dbReference>
<reference evidence="2" key="4">
    <citation type="submission" date="2024-05" db="EMBL/GenBank/DDBJ databases">
        <authorList>
            <person name="Sun Q."/>
            <person name="Zhou Y."/>
        </authorList>
    </citation>
    <scope>NUCLEOTIDE SEQUENCE</scope>
    <source>
        <strain evidence="2">CGMCC 1.15644</strain>
    </source>
</reference>
<dbReference type="Pfam" id="PF00535">
    <property type="entry name" value="Glycos_transf_2"/>
    <property type="match status" value="1"/>
</dbReference>
<dbReference type="EMBL" id="BMJO01000001">
    <property type="protein sequence ID" value="GGE44353.1"/>
    <property type="molecule type" value="Genomic_DNA"/>
</dbReference>
<sequence>MKKILDHIKRPKVSIIVPNYNHAPYLSQRIDSILNQTYQDFELIILDDYSTDDSREIIENYRHNVQIAQVIYNQNNSGSPFKQWQKGLELASGEYIWIAESDDWCDPNFLSTALIGMDAKYDLFYSKSIFIDEHNKKVNLFDDWLNKSKFTKWNESFICDTRHIASQYLIYHNIILNTSSVVFKKSLLTTDMLTNLASFRYCGDWYLWISIFYNKWRVCYSIETNNYFRITKSSTVSSNKDNFQWNLEMIKIIKVIFLNNEKSSKSFHNKIYNFYKENYFMDVPRKKIMLYLQQSIRILSLKMNISKWIL</sequence>
<keyword evidence="3" id="KW-0808">Transferase</keyword>